<evidence type="ECO:0000256" key="1">
    <source>
        <dbReference type="ARBA" id="ARBA00004496"/>
    </source>
</evidence>
<feature type="domain" description="Ribosomal RNA small subunit methyltransferase E methyltransferase" evidence="13">
    <location>
        <begin position="74"/>
        <end position="263"/>
    </location>
</feature>
<comment type="similarity">
    <text evidence="2 12">Belongs to the RNA methyltransferase RsmE family.</text>
</comment>
<protein>
    <recommendedName>
        <fullName evidence="4 12">Ribosomal RNA small subunit methyltransferase E</fullName>
        <ecNumber evidence="3 12">2.1.1.193</ecNumber>
    </recommendedName>
</protein>
<reference evidence="15 18" key="2">
    <citation type="submission" date="2022-05" db="EMBL/GenBank/DDBJ databases">
        <title>Genome Sequencing of Bee-Associated Microbes.</title>
        <authorList>
            <person name="Dunlap C."/>
        </authorList>
    </citation>
    <scope>NUCLEOTIDE SEQUENCE [LARGE SCALE GENOMIC DNA]</scope>
    <source>
        <strain evidence="15 18">NRRL B-23120</strain>
    </source>
</reference>
<dbReference type="SUPFAM" id="SSF88697">
    <property type="entry name" value="PUA domain-like"/>
    <property type="match status" value="1"/>
</dbReference>
<dbReference type="InterPro" id="IPR006700">
    <property type="entry name" value="RsmE"/>
</dbReference>
<dbReference type="Pfam" id="PF04452">
    <property type="entry name" value="Methyltrans_RNA"/>
    <property type="match status" value="1"/>
</dbReference>
<evidence type="ECO:0000256" key="11">
    <source>
        <dbReference type="ARBA" id="ARBA00047944"/>
    </source>
</evidence>
<evidence type="ECO:0000256" key="9">
    <source>
        <dbReference type="ARBA" id="ARBA00022691"/>
    </source>
</evidence>
<dbReference type="GeneID" id="95377734"/>
<keyword evidence="18" id="KW-1185">Reference proteome</keyword>
<evidence type="ECO:0000313" key="18">
    <source>
        <dbReference type="Proteomes" id="UP001527202"/>
    </source>
</evidence>
<evidence type="ECO:0000259" key="14">
    <source>
        <dbReference type="Pfam" id="PF20260"/>
    </source>
</evidence>
<dbReference type="GO" id="GO:0005737">
    <property type="term" value="C:cytoplasm"/>
    <property type="evidence" value="ECO:0007669"/>
    <property type="project" value="UniProtKB-SubCell"/>
</dbReference>
<dbReference type="Pfam" id="PF20260">
    <property type="entry name" value="PUA_4"/>
    <property type="match status" value="1"/>
</dbReference>
<keyword evidence="6 12" id="KW-0698">rRNA processing</keyword>
<keyword evidence="5 12" id="KW-0963">Cytoplasm</keyword>
<dbReference type="EC" id="2.1.1.193" evidence="3 12"/>
<dbReference type="OrthoDB" id="9815641at2"/>
<evidence type="ECO:0000256" key="3">
    <source>
        <dbReference type="ARBA" id="ARBA00012328"/>
    </source>
</evidence>
<evidence type="ECO:0000256" key="12">
    <source>
        <dbReference type="PIRNR" id="PIRNR015601"/>
    </source>
</evidence>
<keyword evidence="9 12" id="KW-0949">S-adenosyl-L-methionine</keyword>
<dbReference type="InterPro" id="IPR029028">
    <property type="entry name" value="Alpha/beta_knot_MTases"/>
</dbReference>
<dbReference type="CDD" id="cd18084">
    <property type="entry name" value="RsmE-like"/>
    <property type="match status" value="1"/>
</dbReference>
<dbReference type="InterPro" id="IPR015947">
    <property type="entry name" value="PUA-like_sf"/>
</dbReference>
<evidence type="ECO:0000256" key="10">
    <source>
        <dbReference type="ARBA" id="ARBA00025699"/>
    </source>
</evidence>
<proteinExistence type="inferred from homology"/>
<comment type="catalytic activity">
    <reaction evidence="11 12">
        <text>uridine(1498) in 16S rRNA + S-adenosyl-L-methionine = N(3)-methyluridine(1498) in 16S rRNA + S-adenosyl-L-homocysteine + H(+)</text>
        <dbReference type="Rhea" id="RHEA:42920"/>
        <dbReference type="Rhea" id="RHEA-COMP:10283"/>
        <dbReference type="Rhea" id="RHEA-COMP:10284"/>
        <dbReference type="ChEBI" id="CHEBI:15378"/>
        <dbReference type="ChEBI" id="CHEBI:57856"/>
        <dbReference type="ChEBI" id="CHEBI:59789"/>
        <dbReference type="ChEBI" id="CHEBI:65315"/>
        <dbReference type="ChEBI" id="CHEBI:74502"/>
        <dbReference type="EC" id="2.1.1.193"/>
    </reaction>
</comment>
<evidence type="ECO:0000256" key="4">
    <source>
        <dbReference type="ARBA" id="ARBA00013673"/>
    </source>
</evidence>
<organism evidence="16 17">
    <name type="scientific">Paenibacillus chitinolyticus</name>
    <dbReference type="NCBI Taxonomy" id="79263"/>
    <lineage>
        <taxon>Bacteria</taxon>
        <taxon>Bacillati</taxon>
        <taxon>Bacillota</taxon>
        <taxon>Bacilli</taxon>
        <taxon>Bacillales</taxon>
        <taxon>Paenibacillaceae</taxon>
        <taxon>Paenibacillus</taxon>
    </lineage>
</organism>
<evidence type="ECO:0000313" key="17">
    <source>
        <dbReference type="Proteomes" id="UP000288943"/>
    </source>
</evidence>
<dbReference type="InterPro" id="IPR046887">
    <property type="entry name" value="RsmE_PUA-like"/>
</dbReference>
<evidence type="ECO:0000313" key="15">
    <source>
        <dbReference type="EMBL" id="MCY9594864.1"/>
    </source>
</evidence>
<keyword evidence="7 12" id="KW-0489">Methyltransferase</keyword>
<dbReference type="PANTHER" id="PTHR30027">
    <property type="entry name" value="RIBOSOMAL RNA SMALL SUBUNIT METHYLTRANSFERASE E"/>
    <property type="match status" value="1"/>
</dbReference>
<reference evidence="16 17" key="1">
    <citation type="submission" date="2018-01" db="EMBL/GenBank/DDBJ databases">
        <title>The whole genome sequencing and assembly of Paenibacillus chitinolyticus KCCM 41400 strain.</title>
        <authorList>
            <person name="Kim J.-Y."/>
            <person name="Park M.-K."/>
            <person name="Lee Y.-J."/>
            <person name="Yi H."/>
            <person name="Bahn Y.-S."/>
            <person name="Kim J.F."/>
            <person name="Lee D.-W."/>
        </authorList>
    </citation>
    <scope>NUCLEOTIDE SEQUENCE [LARGE SCALE GENOMIC DNA]</scope>
    <source>
        <strain evidence="16 17">KCCM 41400</strain>
    </source>
</reference>
<dbReference type="EMBL" id="CP026520">
    <property type="protein sequence ID" value="QAV20452.1"/>
    <property type="molecule type" value="Genomic_DNA"/>
</dbReference>
<evidence type="ECO:0000256" key="8">
    <source>
        <dbReference type="ARBA" id="ARBA00022679"/>
    </source>
</evidence>
<dbReference type="InterPro" id="IPR029026">
    <property type="entry name" value="tRNA_m1G_MTases_N"/>
</dbReference>
<evidence type="ECO:0000256" key="7">
    <source>
        <dbReference type="ARBA" id="ARBA00022603"/>
    </source>
</evidence>
<sequence length="272" mass="29519">MQRYFIPAGDFGADSVAITGDDAHHLVRVMRAEEGDRCICSDGVSREAIVEITAVDKNRVEAKIVETLEMSAEPAVEVWIAQSLPKGDKMETVIQKGTEIGAARFLPFVSERTVVQYDAKKEAKRAERWNKIAKEAAEQAHRNRIPVIEPVLSWKALLKLVSEAADGAWICYEKEDGFGIGTAIRRYFGSRDSRTDEIGASRTAGADSAADGKPSKLLLLVGPEGGFTEQEIREAEAAGCVSVSLGRRILRTETAAMVGLACILYESGEMGG</sequence>
<evidence type="ECO:0000256" key="6">
    <source>
        <dbReference type="ARBA" id="ARBA00022552"/>
    </source>
</evidence>
<dbReference type="GO" id="GO:0070475">
    <property type="term" value="P:rRNA base methylation"/>
    <property type="evidence" value="ECO:0007669"/>
    <property type="project" value="TreeGrafter"/>
</dbReference>
<dbReference type="Gene3D" id="3.40.1280.10">
    <property type="match status" value="1"/>
</dbReference>
<dbReference type="InterPro" id="IPR046886">
    <property type="entry name" value="RsmE_MTase_dom"/>
</dbReference>
<dbReference type="GO" id="GO:0070042">
    <property type="term" value="F:rRNA (uridine-N3-)-methyltransferase activity"/>
    <property type="evidence" value="ECO:0007669"/>
    <property type="project" value="TreeGrafter"/>
</dbReference>
<accession>A0A410X1G1</accession>
<comment type="subcellular location">
    <subcellularLocation>
        <location evidence="1 12">Cytoplasm</location>
    </subcellularLocation>
</comment>
<evidence type="ECO:0000256" key="2">
    <source>
        <dbReference type="ARBA" id="ARBA00005528"/>
    </source>
</evidence>
<dbReference type="EMBL" id="JAMDMJ010000003">
    <property type="protein sequence ID" value="MCY9594864.1"/>
    <property type="molecule type" value="Genomic_DNA"/>
</dbReference>
<dbReference type="PIRSF" id="PIRSF015601">
    <property type="entry name" value="MTase_slr0722"/>
    <property type="match status" value="1"/>
</dbReference>
<comment type="function">
    <text evidence="10 12">Specifically methylates the N3 position of the uracil ring of uridine 1498 (m3U1498) in 16S rRNA. Acts on the fully assembled 30S ribosomal subunit.</text>
</comment>
<evidence type="ECO:0000256" key="5">
    <source>
        <dbReference type="ARBA" id="ARBA00022490"/>
    </source>
</evidence>
<dbReference type="Gene3D" id="2.40.240.20">
    <property type="entry name" value="Hypothetical PUA domain-like, domain 1"/>
    <property type="match status" value="1"/>
</dbReference>
<dbReference type="NCBIfam" id="TIGR00046">
    <property type="entry name" value="RsmE family RNA methyltransferase"/>
    <property type="match status" value="1"/>
</dbReference>
<name>A0A410X1G1_9BACL</name>
<dbReference type="NCBIfam" id="NF008692">
    <property type="entry name" value="PRK11713.1-5"/>
    <property type="match status" value="1"/>
</dbReference>
<dbReference type="SUPFAM" id="SSF75217">
    <property type="entry name" value="alpha/beta knot"/>
    <property type="match status" value="1"/>
</dbReference>
<dbReference type="AlphaFoldDB" id="A0A410X1G1"/>
<evidence type="ECO:0000259" key="13">
    <source>
        <dbReference type="Pfam" id="PF04452"/>
    </source>
</evidence>
<dbReference type="Proteomes" id="UP000288943">
    <property type="component" value="Chromosome"/>
</dbReference>
<dbReference type="PANTHER" id="PTHR30027:SF3">
    <property type="entry name" value="16S RRNA (URACIL(1498)-N(3))-METHYLTRANSFERASE"/>
    <property type="match status" value="1"/>
</dbReference>
<dbReference type="Proteomes" id="UP001527202">
    <property type="component" value="Unassembled WGS sequence"/>
</dbReference>
<keyword evidence="8 12" id="KW-0808">Transferase</keyword>
<evidence type="ECO:0000313" key="16">
    <source>
        <dbReference type="EMBL" id="QAV20452.1"/>
    </source>
</evidence>
<feature type="domain" description="Ribosomal RNA small subunit methyltransferase E PUA-like" evidence="14">
    <location>
        <begin position="18"/>
        <end position="64"/>
    </location>
</feature>
<dbReference type="RefSeq" id="WP_042230135.1">
    <property type="nucleotide sequence ID" value="NZ_CP026520.1"/>
</dbReference>
<dbReference type="KEGG" id="pchi:PC41400_23360"/>
<gene>
    <name evidence="15" type="ORF">M5X16_03625</name>
    <name evidence="16" type="ORF">PC41400_23360</name>
</gene>